<comment type="caution">
    <text evidence="3">The sequence shown here is derived from an EMBL/GenBank/DDBJ whole genome shotgun (WGS) entry which is preliminary data.</text>
</comment>
<feature type="compositionally biased region" description="Basic and acidic residues" evidence="1">
    <location>
        <begin position="1"/>
        <end position="12"/>
    </location>
</feature>
<evidence type="ECO:0000313" key="3">
    <source>
        <dbReference type="EMBL" id="GAA5509886.1"/>
    </source>
</evidence>
<keyword evidence="2" id="KW-0812">Transmembrane</keyword>
<protein>
    <submittedName>
        <fullName evidence="3">Uncharacterized protein</fullName>
    </submittedName>
</protein>
<keyword evidence="4" id="KW-1185">Reference proteome</keyword>
<evidence type="ECO:0000256" key="1">
    <source>
        <dbReference type="SAM" id="MobiDB-lite"/>
    </source>
</evidence>
<dbReference type="EMBL" id="BAABRO010000017">
    <property type="protein sequence ID" value="GAA5509886.1"/>
    <property type="molecule type" value="Genomic_DNA"/>
</dbReference>
<keyword evidence="2" id="KW-0472">Membrane</keyword>
<keyword evidence="2" id="KW-1133">Transmembrane helix</keyword>
<feature type="region of interest" description="Disordered" evidence="1">
    <location>
        <begin position="230"/>
        <end position="274"/>
    </location>
</feature>
<feature type="transmembrane region" description="Helical" evidence="2">
    <location>
        <begin position="32"/>
        <end position="58"/>
    </location>
</feature>
<proteinExistence type="predicted"/>
<evidence type="ECO:0000313" key="4">
    <source>
        <dbReference type="Proteomes" id="UP001416858"/>
    </source>
</evidence>
<accession>A0ABP9VYT7</accession>
<name>A0ABP9VYT7_9BACT</name>
<feature type="compositionally biased region" description="Polar residues" evidence="1">
    <location>
        <begin position="262"/>
        <end position="274"/>
    </location>
</feature>
<evidence type="ECO:0000256" key="2">
    <source>
        <dbReference type="SAM" id="Phobius"/>
    </source>
</evidence>
<feature type="region of interest" description="Disordered" evidence="1">
    <location>
        <begin position="1"/>
        <end position="27"/>
    </location>
</feature>
<reference evidence="3 4" key="1">
    <citation type="submission" date="2024-02" db="EMBL/GenBank/DDBJ databases">
        <title>Rhodopirellula caenicola NBRC 110016.</title>
        <authorList>
            <person name="Ichikawa N."/>
            <person name="Katano-Makiyama Y."/>
            <person name="Hidaka K."/>
        </authorList>
    </citation>
    <scope>NUCLEOTIDE SEQUENCE [LARGE SCALE GENOMIC DNA]</scope>
    <source>
        <strain evidence="3 4">NBRC 110016</strain>
    </source>
</reference>
<sequence length="274" mass="29791">MSNSLRDDRVSQDSESSVSANSPASPSSKGCWFYGCLAGFFFLTAAVGCVAAGAYWLYMGQVEKFTATAPVELPTVQYAPEQYEELEAEIETFKQSLEVPEPEVQYKELVLTANDINALISRDDSLRGKLHVEIVDGQVVGDVSVPTDMLPGGEGRYFNAKAHFDVALEDGLVVIKLIGAEVKGSEVPQSIVDAMAGENLAKDFYKNPETAKWLSRFEEIEFEDDRVRLRVRTETPSETSPAEDPSAERETVDAAQGEVGSDTVSSGLKNQGST</sequence>
<dbReference type="Proteomes" id="UP001416858">
    <property type="component" value="Unassembled WGS sequence"/>
</dbReference>
<gene>
    <name evidence="3" type="ORF">Rcae01_05391</name>
</gene>
<organism evidence="3 4">
    <name type="scientific">Novipirellula caenicola</name>
    <dbReference type="NCBI Taxonomy" id="1536901"/>
    <lineage>
        <taxon>Bacteria</taxon>
        <taxon>Pseudomonadati</taxon>
        <taxon>Planctomycetota</taxon>
        <taxon>Planctomycetia</taxon>
        <taxon>Pirellulales</taxon>
        <taxon>Pirellulaceae</taxon>
        <taxon>Novipirellula</taxon>
    </lineage>
</organism>
<dbReference type="RefSeq" id="WP_345687340.1">
    <property type="nucleotide sequence ID" value="NZ_BAABRO010000017.1"/>
</dbReference>
<feature type="compositionally biased region" description="Low complexity" evidence="1">
    <location>
        <begin position="14"/>
        <end position="27"/>
    </location>
</feature>